<name>A0A067MM48_BOTB1</name>
<evidence type="ECO:0000256" key="1">
    <source>
        <dbReference type="SAM" id="MobiDB-lite"/>
    </source>
</evidence>
<dbReference type="GO" id="GO:0005737">
    <property type="term" value="C:cytoplasm"/>
    <property type="evidence" value="ECO:0007669"/>
    <property type="project" value="TreeGrafter"/>
</dbReference>
<dbReference type="InterPro" id="IPR052587">
    <property type="entry name" value="TELO2-interacting_protein_1"/>
</dbReference>
<protein>
    <recommendedName>
        <fullName evidence="6">TEL2-interacting protein 1</fullName>
    </recommendedName>
</protein>
<keyword evidence="5" id="KW-1185">Reference proteome</keyword>
<proteinExistence type="predicted"/>
<evidence type="ECO:0000313" key="5">
    <source>
        <dbReference type="Proteomes" id="UP000027195"/>
    </source>
</evidence>
<sequence length="1158" mass="125849">MGADSGSEASARFAFQQLKPICVPILSQASLTPSTTQKTLLLLEALLVTLRGLPNNSATFTPNLIKYVFFPISSILQRNPTPTIPDQIFEKCLLVLDFLCNEWWWTCELKEWGQFVMLASAVICGIDGRKRDDETKEAAARYLWTLMRDHSDDPADAPDTRGSKARFPDLQEYANSQKFIPVLGQTLNGLLGCAESPHLALQLVSLQCTKLLLSSYLPSHAIPSVLPGVVSTMGKVALGHGGTRGWQKGDVVDRALGVMAVAIVNGIGDEICIEEGAIKPAATRLEDLADIAQDLEGDASTPNVERTPASPWATPRTPAWLRGTASQLHIALNALSSLLSHPTPSALIALSRLSSTVLSSTTLTLPTTHTLLLSNLLTLSVHDLAIVADPSKESLKSILTSPIPSHLHTLLQMTHQNLSTLPIMIPSHSDAKVGHMAMQVVAVCQLAEYKALGAISAGVAQFLGSIGGIEKWGYRLLQVLEFTMPAIAPYASNAAAFLTEGDVYTPGFPPLEMKHVASRETRNALEKMLRALGAAGGEGSLFAIDWFVGVAAWGRGTTQVAALWCAGRILEGAGGVELEREPETDIRPVGKRFQQVIRSMVKVVADFWNSEDWEGDEDKRDDETAAADDFNLVEYRKGVVPLKTLINFDPSSDAPPPTSVLPSRETQSTLHVVHSLQLLTIASGIITTGFSPLLLHTIYPLLRSLVSPIPIVASTAQAALYHITRNCSYASPANLLLSNFDYALDAASRRLTRARLDVQATKVLVELVRLIGRDVVVRAGDVIEVCFDRLDEYHGYGVLVEGLVQVLGQVVAVVEIEEQMKEGEDGDGEVKAEQLKIKTAEELGRGEDRLDAFVEWYKHRNDIPGKEKAEDLGPTPQQARGLSKDDQANEERPTQPIDQKDDTPQPSPTQTLVERIVSRSIYFLTHPSPLIRARILALLRSSTAVLRSSPSSILPSVHKAWPFIVNRFSDPEPFVVTEAAALVEGLVTHAGDFMAHRVWDDVWPRFQKMLVALDQADAKSALAKRGRGGVGTESAYSVSHRTYRSLLAVLAGVASGVRLKDELMWDVAVACRRFLSAGAHAELRAHAREVYVRLGRGNPDMVWLVLCATLGKDPREPEQGVAEGETEAAGNGIRWPSHLRNENWDCAVDVGIVLGAIG</sequence>
<dbReference type="InterPro" id="IPR049362">
    <property type="entry name" value="TTI1_rpt"/>
</dbReference>
<gene>
    <name evidence="4" type="ORF">BOTBODRAFT_45767</name>
</gene>
<dbReference type="Pfam" id="PF24173">
    <property type="entry name" value="TPR_TTI1_N"/>
    <property type="match status" value="1"/>
</dbReference>
<dbReference type="InterPro" id="IPR011989">
    <property type="entry name" value="ARM-like"/>
</dbReference>
<dbReference type="FunCoup" id="A0A067MM48">
    <property type="interactions" value="546"/>
</dbReference>
<dbReference type="Proteomes" id="UP000027195">
    <property type="component" value="Unassembled WGS sequence"/>
</dbReference>
<dbReference type="InterPro" id="IPR057566">
    <property type="entry name" value="TPR_TTI1_N"/>
</dbReference>
<evidence type="ECO:0000259" key="3">
    <source>
        <dbReference type="Pfam" id="PF24181"/>
    </source>
</evidence>
<accession>A0A067MM48</accession>
<dbReference type="PANTHER" id="PTHR18460">
    <property type="entry name" value="TEL2 INTERACTING PROTEIN 1 TTI1 FAMILY MEMBER"/>
    <property type="match status" value="1"/>
</dbReference>
<organism evidence="4 5">
    <name type="scientific">Botryobasidium botryosum (strain FD-172 SS1)</name>
    <dbReference type="NCBI Taxonomy" id="930990"/>
    <lineage>
        <taxon>Eukaryota</taxon>
        <taxon>Fungi</taxon>
        <taxon>Dikarya</taxon>
        <taxon>Basidiomycota</taxon>
        <taxon>Agaricomycotina</taxon>
        <taxon>Agaricomycetes</taxon>
        <taxon>Cantharellales</taxon>
        <taxon>Botryobasidiaceae</taxon>
        <taxon>Botryobasidium</taxon>
    </lineage>
</organism>
<dbReference type="OrthoDB" id="49511at2759"/>
<dbReference type="InterPro" id="IPR016024">
    <property type="entry name" value="ARM-type_fold"/>
</dbReference>
<dbReference type="InterPro" id="IPR057567">
    <property type="entry name" value="TPR_TTI1_C"/>
</dbReference>
<dbReference type="Pfam" id="PF24181">
    <property type="entry name" value="TPR_TTI1_C"/>
    <property type="match status" value="1"/>
</dbReference>
<feature type="domain" description="TTI1 C-terminal TPR" evidence="3">
    <location>
        <begin position="806"/>
        <end position="1103"/>
    </location>
</feature>
<dbReference type="EMBL" id="KL198049">
    <property type="protein sequence ID" value="KDQ12666.1"/>
    <property type="molecule type" value="Genomic_DNA"/>
</dbReference>
<dbReference type="InParanoid" id="A0A067MM48"/>
<dbReference type="SUPFAM" id="SSF48371">
    <property type="entry name" value="ARM repeat"/>
    <property type="match status" value="1"/>
</dbReference>
<dbReference type="PANTHER" id="PTHR18460:SF3">
    <property type="entry name" value="TELO2-INTERACTING PROTEIN 1 HOMOLOG"/>
    <property type="match status" value="1"/>
</dbReference>
<reference evidence="5" key="1">
    <citation type="journal article" date="2014" name="Proc. Natl. Acad. Sci. U.S.A.">
        <title>Extensive sampling of basidiomycete genomes demonstrates inadequacy of the white-rot/brown-rot paradigm for wood decay fungi.</title>
        <authorList>
            <person name="Riley R."/>
            <person name="Salamov A.A."/>
            <person name="Brown D.W."/>
            <person name="Nagy L.G."/>
            <person name="Floudas D."/>
            <person name="Held B.W."/>
            <person name="Levasseur A."/>
            <person name="Lombard V."/>
            <person name="Morin E."/>
            <person name="Otillar R."/>
            <person name="Lindquist E.A."/>
            <person name="Sun H."/>
            <person name="LaButti K.M."/>
            <person name="Schmutz J."/>
            <person name="Jabbour D."/>
            <person name="Luo H."/>
            <person name="Baker S.E."/>
            <person name="Pisabarro A.G."/>
            <person name="Walton J.D."/>
            <person name="Blanchette R.A."/>
            <person name="Henrissat B."/>
            <person name="Martin F."/>
            <person name="Cullen D."/>
            <person name="Hibbett D.S."/>
            <person name="Grigoriev I.V."/>
        </authorList>
    </citation>
    <scope>NUCLEOTIDE SEQUENCE [LARGE SCALE GENOMIC DNA]</scope>
    <source>
        <strain evidence="5">FD-172 SS1</strain>
    </source>
</reference>
<evidence type="ECO:0000259" key="2">
    <source>
        <dbReference type="Pfam" id="PF24173"/>
    </source>
</evidence>
<dbReference type="AlphaFoldDB" id="A0A067MM48"/>
<feature type="compositionally biased region" description="Basic and acidic residues" evidence="1">
    <location>
        <begin position="882"/>
        <end position="903"/>
    </location>
</feature>
<dbReference type="Pfam" id="PF21547">
    <property type="entry name" value="TTI1"/>
    <property type="match status" value="1"/>
</dbReference>
<dbReference type="STRING" id="930990.A0A067MM48"/>
<evidence type="ECO:0000313" key="4">
    <source>
        <dbReference type="EMBL" id="KDQ12666.1"/>
    </source>
</evidence>
<feature type="domain" description="TTI1 N-terminal TPR" evidence="2">
    <location>
        <begin position="15"/>
        <end position="382"/>
    </location>
</feature>
<evidence type="ECO:0008006" key="6">
    <source>
        <dbReference type="Google" id="ProtNLM"/>
    </source>
</evidence>
<feature type="region of interest" description="Disordered" evidence="1">
    <location>
        <begin position="864"/>
        <end position="909"/>
    </location>
</feature>
<dbReference type="HOGENOM" id="CLU_004955_0_0_1"/>
<dbReference type="Gene3D" id="1.25.10.10">
    <property type="entry name" value="Leucine-rich Repeat Variant"/>
    <property type="match status" value="1"/>
</dbReference>